<dbReference type="InterPro" id="IPR001829">
    <property type="entry name" value="Pili_assmbl_chaperone_bac"/>
</dbReference>
<evidence type="ECO:0000256" key="4">
    <source>
        <dbReference type="ARBA" id="ARBA00022764"/>
    </source>
</evidence>
<evidence type="ECO:0000256" key="2">
    <source>
        <dbReference type="ARBA" id="ARBA00007399"/>
    </source>
</evidence>
<proteinExistence type="inferred from homology"/>
<keyword evidence="4" id="KW-0574">Periplasm</keyword>
<feature type="domain" description="Pili assembly chaperone C-terminal" evidence="8">
    <location>
        <begin position="155"/>
        <end position="214"/>
    </location>
</feature>
<dbReference type="PANTHER" id="PTHR30251">
    <property type="entry name" value="PILUS ASSEMBLY CHAPERONE"/>
    <property type="match status" value="1"/>
</dbReference>
<dbReference type="InterPro" id="IPR008962">
    <property type="entry name" value="PapD-like_sf"/>
</dbReference>
<comment type="subcellular location">
    <subcellularLocation>
        <location evidence="1">Periplasm</location>
    </subcellularLocation>
</comment>
<dbReference type="GO" id="GO:0071555">
    <property type="term" value="P:cell wall organization"/>
    <property type="evidence" value="ECO:0007669"/>
    <property type="project" value="InterPro"/>
</dbReference>
<dbReference type="Proteomes" id="UP000003789">
    <property type="component" value="Unassembled WGS sequence"/>
</dbReference>
<comment type="caution">
    <text evidence="9">The sequence shown here is derived from an EMBL/GenBank/DDBJ whole genome shotgun (WGS) entry which is preliminary data.</text>
</comment>
<dbReference type="InterPro" id="IPR050643">
    <property type="entry name" value="Periplasmic_pilus_chap"/>
</dbReference>
<organism evidence="9 10">
    <name type="scientific">Photobacterium profundum 3TCK</name>
    <dbReference type="NCBI Taxonomy" id="314280"/>
    <lineage>
        <taxon>Bacteria</taxon>
        <taxon>Pseudomonadati</taxon>
        <taxon>Pseudomonadota</taxon>
        <taxon>Gammaproteobacteria</taxon>
        <taxon>Vibrionales</taxon>
        <taxon>Vibrionaceae</taxon>
        <taxon>Photobacterium</taxon>
    </lineage>
</organism>
<comment type="similarity">
    <text evidence="2">Belongs to the periplasmic pilus chaperone family.</text>
</comment>
<protein>
    <submittedName>
        <fullName evidence="9">Chaperone</fullName>
    </submittedName>
</protein>
<keyword evidence="3 6" id="KW-0732">Signal</keyword>
<evidence type="ECO:0000259" key="7">
    <source>
        <dbReference type="Pfam" id="PF00345"/>
    </source>
</evidence>
<evidence type="ECO:0000256" key="3">
    <source>
        <dbReference type="ARBA" id="ARBA00022729"/>
    </source>
</evidence>
<dbReference type="InterPro" id="IPR036316">
    <property type="entry name" value="Pili_assmbl_chap_C_dom_sf"/>
</dbReference>
<feature type="chain" id="PRO_5004198224" evidence="6">
    <location>
        <begin position="18"/>
        <end position="222"/>
    </location>
</feature>
<feature type="domain" description="Pili assembly chaperone N-terminal" evidence="7">
    <location>
        <begin position="19"/>
        <end position="133"/>
    </location>
</feature>
<evidence type="ECO:0000256" key="6">
    <source>
        <dbReference type="SAM" id="SignalP"/>
    </source>
</evidence>
<name>Q1Z6V0_9GAMM</name>
<dbReference type="GO" id="GO:0030288">
    <property type="term" value="C:outer membrane-bounded periplasmic space"/>
    <property type="evidence" value="ECO:0007669"/>
    <property type="project" value="InterPro"/>
</dbReference>
<evidence type="ECO:0000313" key="10">
    <source>
        <dbReference type="Proteomes" id="UP000003789"/>
    </source>
</evidence>
<dbReference type="EMBL" id="AAPH01000005">
    <property type="protein sequence ID" value="EAS44353.1"/>
    <property type="molecule type" value="Genomic_DNA"/>
</dbReference>
<dbReference type="SUPFAM" id="SSF49584">
    <property type="entry name" value="Periplasmic chaperone C-domain"/>
    <property type="match status" value="1"/>
</dbReference>
<feature type="signal peptide" evidence="6">
    <location>
        <begin position="1"/>
        <end position="17"/>
    </location>
</feature>
<evidence type="ECO:0000256" key="5">
    <source>
        <dbReference type="ARBA" id="ARBA00023186"/>
    </source>
</evidence>
<dbReference type="Pfam" id="PF02753">
    <property type="entry name" value="PapD_C"/>
    <property type="match status" value="1"/>
</dbReference>
<keyword evidence="5" id="KW-0143">Chaperone</keyword>
<gene>
    <name evidence="9" type="ORF">P3TCK_06457</name>
</gene>
<dbReference type="SUPFAM" id="SSF49354">
    <property type="entry name" value="PapD-like"/>
    <property type="match status" value="1"/>
</dbReference>
<dbReference type="InterPro" id="IPR016148">
    <property type="entry name" value="Pili_assmbl_chaperone_C"/>
</dbReference>
<sequence>MAVFLMSSVLLVSNAQAAFTLNATRVVYTEGTKGANLVIKNNNEKKYGGQVWLESEADAIPDNSFVISPSLFTLASSSKQNLRIMQTSANLPIDREALFWLYVQELPPALEEANQLQFAMRTKIKLIARPANLVEAREGAESQLTVMVVGNTLKINNPTPYFFAISSLMKGKTEFKDKALSVVQPKKAFQIANNMEFVRGDTVKVTYVDDFGAYKQQTLSVK</sequence>
<dbReference type="Pfam" id="PF00345">
    <property type="entry name" value="PapD_N"/>
    <property type="match status" value="1"/>
</dbReference>
<evidence type="ECO:0000259" key="8">
    <source>
        <dbReference type="Pfam" id="PF02753"/>
    </source>
</evidence>
<dbReference type="AlphaFoldDB" id="Q1Z6V0"/>
<accession>Q1Z6V0</accession>
<dbReference type="PRINTS" id="PR00969">
    <property type="entry name" value="CHAPERONPILI"/>
</dbReference>
<evidence type="ECO:0000313" key="9">
    <source>
        <dbReference type="EMBL" id="EAS44353.1"/>
    </source>
</evidence>
<dbReference type="PANTHER" id="PTHR30251:SF2">
    <property type="entry name" value="FIMBRIAL CHAPERONE YADV-RELATED"/>
    <property type="match status" value="1"/>
</dbReference>
<evidence type="ECO:0000256" key="1">
    <source>
        <dbReference type="ARBA" id="ARBA00004418"/>
    </source>
</evidence>
<dbReference type="InterPro" id="IPR013783">
    <property type="entry name" value="Ig-like_fold"/>
</dbReference>
<dbReference type="Gene3D" id="2.60.40.10">
    <property type="entry name" value="Immunoglobulins"/>
    <property type="match status" value="2"/>
</dbReference>
<reference evidence="9 10" key="1">
    <citation type="submission" date="2006-03" db="EMBL/GenBank/DDBJ databases">
        <authorList>
            <person name="Bartlett D.H."/>
            <person name="Valle G."/>
            <person name="Lauro F.M."/>
            <person name="Vezzi A."/>
            <person name="Simonato F."/>
            <person name="Eloe E."/>
            <person name="Vitulo N."/>
            <person name="Stratton T.K."/>
            <person name="D'angelo M."/>
            <person name="Ferriera S."/>
            <person name="Johnson J."/>
            <person name="Kravitz S."/>
            <person name="Beeson K."/>
            <person name="Sutton G."/>
            <person name="Rogers Y."/>
            <person name="Friedman R."/>
            <person name="Frazier M."/>
            <person name="Venter J.C."/>
        </authorList>
    </citation>
    <scope>NUCLEOTIDE SEQUENCE [LARGE SCALE GENOMIC DNA]</scope>
    <source>
        <strain evidence="9 10">3TCK</strain>
    </source>
</reference>
<dbReference type="InterPro" id="IPR016147">
    <property type="entry name" value="Pili_assmbl_chaperone_N"/>
</dbReference>
<dbReference type="HOGENOM" id="CLU_070768_5_0_6"/>